<keyword evidence="3" id="KW-1185">Reference proteome</keyword>
<evidence type="ECO:0000313" key="3">
    <source>
        <dbReference type="Proteomes" id="UP000013167"/>
    </source>
</evidence>
<dbReference type="eggNOG" id="ENOG503232U">
    <property type="taxonomic scope" value="Bacteria"/>
</dbReference>
<feature type="chain" id="PRO_5004106705" description="Secreted protein" evidence="1">
    <location>
        <begin position="31"/>
        <end position="183"/>
    </location>
</feature>
<name>N0E2L3_9MICO</name>
<reference evidence="2 3" key="1">
    <citation type="journal article" date="2013" name="ISME J.">
        <title>A metabolic model for members of the genus Tetrasphaera involved in enhanced biological phosphorus removal.</title>
        <authorList>
            <person name="Kristiansen R."/>
            <person name="Nguyen H.T.T."/>
            <person name="Saunders A.M."/>
            <person name="Nielsen J.L."/>
            <person name="Wimmer R."/>
            <person name="Le V.Q."/>
            <person name="McIlroy S.J."/>
            <person name="Petrovski S."/>
            <person name="Seviour R.J."/>
            <person name="Calteau A."/>
            <person name="Nielsen K.L."/>
            <person name="Nielsen P.H."/>
        </authorList>
    </citation>
    <scope>NUCLEOTIDE SEQUENCE [LARGE SCALE GENOMIC DNA]</scope>
    <source>
        <strain evidence="2 3">Lp2</strain>
    </source>
</reference>
<dbReference type="AlphaFoldDB" id="N0E2L3"/>
<evidence type="ECO:0000256" key="1">
    <source>
        <dbReference type="SAM" id="SignalP"/>
    </source>
</evidence>
<dbReference type="RefSeq" id="WP_010851884.1">
    <property type="nucleotide sequence ID" value="NZ_HF570956.1"/>
</dbReference>
<dbReference type="OrthoDB" id="4870912at2"/>
<dbReference type="Proteomes" id="UP000013167">
    <property type="component" value="Unassembled WGS sequence"/>
</dbReference>
<comment type="caution">
    <text evidence="2">The sequence shown here is derived from an EMBL/GenBank/DDBJ whole genome shotgun (WGS) entry which is preliminary data.</text>
</comment>
<keyword evidence="1" id="KW-0732">Signal</keyword>
<sequence>MSARSALAAGALVAVSFTGLAIAVGGSATAATPQASSALGVVSAAAATTTDTAAPTLGWRWWAGLSSDQQQCLAKAGLTRPAFPLTDAEKAAVQTAVRDVAQGCGITLPTGERAAAMKTWWEGLTDDQRTCLKDADVTRPLGPLTAAERKAVREKVTAAATSCHVTLPTLPKTGAKASGGSGS</sequence>
<protein>
    <recommendedName>
        <fullName evidence="4">Secreted protein</fullName>
    </recommendedName>
</protein>
<proteinExistence type="predicted"/>
<evidence type="ECO:0008006" key="4">
    <source>
        <dbReference type="Google" id="ProtNLM"/>
    </source>
</evidence>
<feature type="signal peptide" evidence="1">
    <location>
        <begin position="1"/>
        <end position="30"/>
    </location>
</feature>
<evidence type="ECO:0000313" key="2">
    <source>
        <dbReference type="EMBL" id="CCH69134.1"/>
    </source>
</evidence>
<organism evidence="2 3">
    <name type="scientific">Phycicoccus elongatus Lp2</name>
    <dbReference type="NCBI Taxonomy" id="1193181"/>
    <lineage>
        <taxon>Bacteria</taxon>
        <taxon>Bacillati</taxon>
        <taxon>Actinomycetota</taxon>
        <taxon>Actinomycetes</taxon>
        <taxon>Micrococcales</taxon>
        <taxon>Intrasporangiaceae</taxon>
        <taxon>Phycicoccus</taxon>
    </lineage>
</organism>
<gene>
    <name evidence="2" type="ORF">BN10_1350002</name>
</gene>
<dbReference type="HOGENOM" id="CLU_1474488_0_0_11"/>
<dbReference type="EMBL" id="CAIZ01000041">
    <property type="protein sequence ID" value="CCH69134.1"/>
    <property type="molecule type" value="Genomic_DNA"/>
</dbReference>
<accession>N0E2L3</accession>